<keyword evidence="3" id="KW-0413">Isomerase</keyword>
<proteinExistence type="predicted"/>
<dbReference type="PANTHER" id="PTHR48100">
    <property type="entry name" value="BROAD-SPECIFICITY PHOSPHATASE YOR283W-RELATED"/>
    <property type="match status" value="1"/>
</dbReference>
<gene>
    <name evidence="3" type="ORF">FHS83_001434</name>
</gene>
<dbReference type="InterPro" id="IPR029033">
    <property type="entry name" value="His_PPase_superfam"/>
</dbReference>
<dbReference type="CDD" id="cd07067">
    <property type="entry name" value="HP_PGM_like"/>
    <property type="match status" value="1"/>
</dbReference>
<dbReference type="AlphaFoldDB" id="A0A846MXJ2"/>
<dbReference type="EC" id="5.4.2.12" evidence="3"/>
<evidence type="ECO:0000256" key="1">
    <source>
        <dbReference type="PIRSR" id="PIRSR613078-1"/>
    </source>
</evidence>
<comment type="caution">
    <text evidence="3">The sequence shown here is derived from an EMBL/GenBank/DDBJ whole genome shotgun (WGS) entry which is preliminary data.</text>
</comment>
<reference evidence="3 4" key="1">
    <citation type="submission" date="2020-03" db="EMBL/GenBank/DDBJ databases">
        <title>Genomic Encyclopedia of Type Strains, Phase IV (KMG-IV): sequencing the most valuable type-strain genomes for metagenomic binning, comparative biology and taxonomic classification.</title>
        <authorList>
            <person name="Goeker M."/>
        </authorList>
    </citation>
    <scope>NUCLEOTIDE SEQUENCE [LARGE SCALE GENOMIC DNA]</scope>
    <source>
        <strain evidence="3 4">DSM 19867</strain>
    </source>
</reference>
<keyword evidence="4" id="KW-1185">Reference proteome</keyword>
<accession>A0A846MXJ2</accession>
<feature type="active site" description="Proton donor/acceptor" evidence="1">
    <location>
        <position position="77"/>
    </location>
</feature>
<evidence type="ECO:0000256" key="2">
    <source>
        <dbReference type="PIRSR" id="PIRSR613078-2"/>
    </source>
</evidence>
<evidence type="ECO:0000313" key="4">
    <source>
        <dbReference type="Proteomes" id="UP000570514"/>
    </source>
</evidence>
<feature type="active site" description="Tele-phosphohistidine intermediate" evidence="1">
    <location>
        <position position="8"/>
    </location>
</feature>
<dbReference type="Proteomes" id="UP000570514">
    <property type="component" value="Unassembled WGS sequence"/>
</dbReference>
<dbReference type="Pfam" id="PF00300">
    <property type="entry name" value="His_Phos_1"/>
    <property type="match status" value="1"/>
</dbReference>
<dbReference type="GO" id="GO:0016791">
    <property type="term" value="F:phosphatase activity"/>
    <property type="evidence" value="ECO:0007669"/>
    <property type="project" value="TreeGrafter"/>
</dbReference>
<dbReference type="EMBL" id="JAASRM010000001">
    <property type="protein sequence ID" value="NIK88116.1"/>
    <property type="molecule type" value="Genomic_DNA"/>
</dbReference>
<name>A0A846MXJ2_9PROT</name>
<organism evidence="3 4">
    <name type="scientific">Rhizomicrobium palustre</name>
    <dbReference type="NCBI Taxonomy" id="189966"/>
    <lineage>
        <taxon>Bacteria</taxon>
        <taxon>Pseudomonadati</taxon>
        <taxon>Pseudomonadota</taxon>
        <taxon>Alphaproteobacteria</taxon>
        <taxon>Micropepsales</taxon>
        <taxon>Micropepsaceae</taxon>
        <taxon>Rhizomicrobium</taxon>
    </lineage>
</organism>
<dbReference type="RefSeq" id="WP_167082282.1">
    <property type="nucleotide sequence ID" value="NZ_BAAADC010000001.1"/>
</dbReference>
<dbReference type="GO" id="GO:0004619">
    <property type="term" value="F:phosphoglycerate mutase activity"/>
    <property type="evidence" value="ECO:0007669"/>
    <property type="project" value="UniProtKB-EC"/>
</dbReference>
<protein>
    <submittedName>
        <fullName evidence="3">Putative phosphoglycerate mutase</fullName>
        <ecNumber evidence="3">5.4.2.12</ecNumber>
    </submittedName>
</protein>
<dbReference type="Gene3D" id="3.40.50.1240">
    <property type="entry name" value="Phosphoglycerate mutase-like"/>
    <property type="match status" value="1"/>
</dbReference>
<feature type="binding site" evidence="2">
    <location>
        <begin position="7"/>
        <end position="14"/>
    </location>
    <ligand>
        <name>substrate</name>
    </ligand>
</feature>
<dbReference type="InterPro" id="IPR050275">
    <property type="entry name" value="PGM_Phosphatase"/>
</dbReference>
<dbReference type="InterPro" id="IPR013078">
    <property type="entry name" value="His_Pase_superF_clade-1"/>
</dbReference>
<dbReference type="SUPFAM" id="SSF53254">
    <property type="entry name" value="Phosphoglycerate mutase-like"/>
    <property type="match status" value="1"/>
</dbReference>
<dbReference type="SMART" id="SM00855">
    <property type="entry name" value="PGAM"/>
    <property type="match status" value="1"/>
</dbReference>
<evidence type="ECO:0000313" key="3">
    <source>
        <dbReference type="EMBL" id="NIK88116.1"/>
    </source>
</evidence>
<sequence length="201" mass="21791">MKLALLRHGPTEWNAEGRIQGTIDIPLSAAGFAKMSALLPPEGFETARRYCSPKLRARQTAECLGFTDPILDARLIEQNWGQWEGLTRAEMIARDGDDAFERAGAKRGVEFRPPGGESTGEVQARLQNFFTDIAAKGEDAIAVAHMGVLRAAYAIATQWDHSAPMPPELDVNAVVILNLTERGVPSIAALNVPFRVKAAAL</sequence>
<feature type="binding site" evidence="2">
    <location>
        <position position="56"/>
    </location>
    <ligand>
        <name>substrate</name>
    </ligand>
</feature>